<dbReference type="EMBL" id="JAAIKC010000005">
    <property type="protein sequence ID" value="NEW07556.1"/>
    <property type="molecule type" value="Genomic_DNA"/>
</dbReference>
<proteinExistence type="predicted"/>
<organism evidence="1">
    <name type="scientific">Paenibacillus sp. SYP-B3998</name>
    <dbReference type="NCBI Taxonomy" id="2678564"/>
    <lineage>
        <taxon>Bacteria</taxon>
        <taxon>Bacillati</taxon>
        <taxon>Bacillota</taxon>
        <taxon>Bacilli</taxon>
        <taxon>Bacillales</taxon>
        <taxon>Paenibacillaceae</taxon>
        <taxon>Paenibacillus</taxon>
    </lineage>
</organism>
<accession>A0A6G3ZZB0</accession>
<name>A0A6G3ZZB0_9BACL</name>
<reference evidence="1" key="1">
    <citation type="submission" date="2020-02" db="EMBL/GenBank/DDBJ databases">
        <authorList>
            <person name="Shen X.-R."/>
            <person name="Zhang Y.-X."/>
        </authorList>
    </citation>
    <scope>NUCLEOTIDE SEQUENCE</scope>
    <source>
        <strain evidence="1">SYP-B3998</strain>
    </source>
</reference>
<evidence type="ECO:0000313" key="1">
    <source>
        <dbReference type="EMBL" id="NEW07556.1"/>
    </source>
</evidence>
<dbReference type="AlphaFoldDB" id="A0A6G3ZZB0"/>
<comment type="caution">
    <text evidence="1">The sequence shown here is derived from an EMBL/GenBank/DDBJ whole genome shotgun (WGS) entry which is preliminary data.</text>
</comment>
<protein>
    <submittedName>
        <fullName evidence="1">Uncharacterized protein</fullName>
    </submittedName>
</protein>
<gene>
    <name evidence="1" type="ORF">GK047_16235</name>
</gene>
<dbReference type="RefSeq" id="WP_163948706.1">
    <property type="nucleotide sequence ID" value="NZ_JAAIKC010000005.1"/>
</dbReference>
<sequence>MKSEPLCLDGVAFVPRFVGVGSRNVQARGGGIVAAEPRPTIRANRHPIRYPHQFTFPWISFTIVLPTSGSLP</sequence>